<evidence type="ECO:0000313" key="2">
    <source>
        <dbReference type="EMBL" id="MBY18056.1"/>
    </source>
</evidence>
<evidence type="ECO:0000256" key="1">
    <source>
        <dbReference type="SAM" id="Phobius"/>
    </source>
</evidence>
<dbReference type="EMBL" id="GGMR01005437">
    <property type="protein sequence ID" value="MBY18056.1"/>
    <property type="molecule type" value="Transcribed_RNA"/>
</dbReference>
<sequence>MNVSQLNLPRRRHNMSIITIILIILYVYHHYNTANSYENIFHQSKRLRYFARIVFRTHVVMLFHRNRDNNNGYYLLLSSSTVRLVAVRFRVYFCRPRAAS</sequence>
<gene>
    <name evidence="2" type="ORF">g.16372</name>
</gene>
<keyword evidence="1" id="KW-0472">Membrane</keyword>
<name>A0A2S2NMQ5_SCHGA</name>
<feature type="transmembrane region" description="Helical" evidence="1">
    <location>
        <begin position="12"/>
        <end position="28"/>
    </location>
</feature>
<keyword evidence="1" id="KW-0812">Transmembrane</keyword>
<dbReference type="AlphaFoldDB" id="A0A2S2NMQ5"/>
<reference evidence="2" key="1">
    <citation type="submission" date="2018-04" db="EMBL/GenBank/DDBJ databases">
        <title>Transcriptome of Schizaphis graminum biotype I.</title>
        <authorList>
            <person name="Scully E.D."/>
            <person name="Geib S.M."/>
            <person name="Palmer N.A."/>
            <person name="Koch K."/>
            <person name="Bradshaw J."/>
            <person name="Heng-Moss T."/>
            <person name="Sarath G."/>
        </authorList>
    </citation>
    <scope>NUCLEOTIDE SEQUENCE</scope>
</reference>
<keyword evidence="1" id="KW-1133">Transmembrane helix</keyword>
<organism evidence="2">
    <name type="scientific">Schizaphis graminum</name>
    <name type="common">Green bug aphid</name>
    <dbReference type="NCBI Taxonomy" id="13262"/>
    <lineage>
        <taxon>Eukaryota</taxon>
        <taxon>Metazoa</taxon>
        <taxon>Ecdysozoa</taxon>
        <taxon>Arthropoda</taxon>
        <taxon>Hexapoda</taxon>
        <taxon>Insecta</taxon>
        <taxon>Pterygota</taxon>
        <taxon>Neoptera</taxon>
        <taxon>Paraneoptera</taxon>
        <taxon>Hemiptera</taxon>
        <taxon>Sternorrhyncha</taxon>
        <taxon>Aphidomorpha</taxon>
        <taxon>Aphidoidea</taxon>
        <taxon>Aphididae</taxon>
        <taxon>Aphidini</taxon>
        <taxon>Schizaphis</taxon>
    </lineage>
</organism>
<accession>A0A2S2NMQ5</accession>
<protein>
    <submittedName>
        <fullName evidence="2">Uncharacterized protein</fullName>
    </submittedName>
</protein>
<proteinExistence type="predicted"/>